<dbReference type="PANTHER" id="PTHR48090">
    <property type="entry name" value="UNDECAPRENYL-PHOSPHATE 4-DEOXY-4-FORMAMIDO-L-ARABINOSE TRANSFERASE-RELATED"/>
    <property type="match status" value="1"/>
</dbReference>
<dbReference type="Pfam" id="PF13641">
    <property type="entry name" value="Glyco_tranf_2_3"/>
    <property type="match status" value="1"/>
</dbReference>
<accession>A0A178MD34</accession>
<keyword evidence="1" id="KW-1133">Transmembrane helix</keyword>
<keyword evidence="1" id="KW-0812">Transmembrane</keyword>
<keyword evidence="3" id="KW-1185">Reference proteome</keyword>
<dbReference type="PANTHER" id="PTHR48090:SF6">
    <property type="entry name" value="SLR5056 PROTEIN"/>
    <property type="match status" value="1"/>
</dbReference>
<dbReference type="STRING" id="1707952.A6A03_02020"/>
<keyword evidence="2" id="KW-0808">Transferase</keyword>
<protein>
    <submittedName>
        <fullName evidence="2">Glycosyl transferase</fullName>
    </submittedName>
</protein>
<reference evidence="2 3" key="1">
    <citation type="submission" date="2016-04" db="EMBL/GenBank/DDBJ databases">
        <title>Chloroflexus islandicus sp. nov., a thermophilic filamentous anoxygenic phototrophic bacterium from geyser Strokkur (Iceland).</title>
        <authorList>
            <person name="Gaisin V.A."/>
            <person name="Kalashnikov A.M."/>
            <person name="Sukhacheva M.V."/>
            <person name="Grouzdev D.S."/>
            <person name="Ivanov T.M."/>
            <person name="Kuznetsov B."/>
            <person name="Gorlenko V.M."/>
        </authorList>
    </citation>
    <scope>NUCLEOTIDE SEQUENCE [LARGE SCALE GENOMIC DNA]</scope>
    <source>
        <strain evidence="3">isl-2</strain>
    </source>
</reference>
<keyword evidence="1" id="KW-0472">Membrane</keyword>
<dbReference type="CDD" id="cd06438">
    <property type="entry name" value="EpsO_like"/>
    <property type="match status" value="1"/>
</dbReference>
<dbReference type="Gene3D" id="3.90.550.10">
    <property type="entry name" value="Spore Coat Polysaccharide Biosynthesis Protein SpsA, Chain A"/>
    <property type="match status" value="1"/>
</dbReference>
<feature type="transmembrane region" description="Helical" evidence="1">
    <location>
        <begin position="332"/>
        <end position="354"/>
    </location>
</feature>
<dbReference type="EMBL" id="LWQS01000049">
    <property type="protein sequence ID" value="OAN46057.1"/>
    <property type="molecule type" value="Genomic_DNA"/>
</dbReference>
<dbReference type="InterPro" id="IPR050256">
    <property type="entry name" value="Glycosyltransferase_2"/>
</dbReference>
<feature type="transmembrane region" description="Helical" evidence="1">
    <location>
        <begin position="306"/>
        <end position="325"/>
    </location>
</feature>
<dbReference type="OrthoDB" id="9797391at2"/>
<comment type="caution">
    <text evidence="2">The sequence shown here is derived from an EMBL/GenBank/DDBJ whole genome shotgun (WGS) entry which is preliminary data.</text>
</comment>
<gene>
    <name evidence="2" type="ORF">A6A03_02020</name>
</gene>
<dbReference type="RefSeq" id="WP_066786827.1">
    <property type="nucleotide sequence ID" value="NZ_LWQS01000049.1"/>
</dbReference>
<dbReference type="GO" id="GO:0016740">
    <property type="term" value="F:transferase activity"/>
    <property type="evidence" value="ECO:0007669"/>
    <property type="project" value="UniProtKB-KW"/>
</dbReference>
<dbReference type="AlphaFoldDB" id="A0A178MD34"/>
<evidence type="ECO:0000313" key="3">
    <source>
        <dbReference type="Proteomes" id="UP000078287"/>
    </source>
</evidence>
<dbReference type="SUPFAM" id="SSF53448">
    <property type="entry name" value="Nucleotide-diphospho-sugar transferases"/>
    <property type="match status" value="1"/>
</dbReference>
<organism evidence="2 3">
    <name type="scientific">Chloroflexus islandicus</name>
    <dbReference type="NCBI Taxonomy" id="1707952"/>
    <lineage>
        <taxon>Bacteria</taxon>
        <taxon>Bacillati</taxon>
        <taxon>Chloroflexota</taxon>
        <taxon>Chloroflexia</taxon>
        <taxon>Chloroflexales</taxon>
        <taxon>Chloroflexineae</taxon>
        <taxon>Chloroflexaceae</taxon>
        <taxon>Chloroflexus</taxon>
    </lineage>
</organism>
<feature type="transmembrane region" description="Helical" evidence="1">
    <location>
        <begin position="360"/>
        <end position="379"/>
    </location>
</feature>
<proteinExistence type="predicted"/>
<evidence type="ECO:0000256" key="1">
    <source>
        <dbReference type="SAM" id="Phobius"/>
    </source>
</evidence>
<dbReference type="InterPro" id="IPR029044">
    <property type="entry name" value="Nucleotide-diphossugar_trans"/>
</dbReference>
<name>A0A178MD34_9CHLR</name>
<sequence>MMSFVWLLLTICYWIAGSALALIIAYLLLLTVAAFFARRVTPVRDQPTTRFAIMIPAHNEERLLPDLLANLNQLDYPRELYSIHVVADNCTDRTAAVATAHGAHVYERFDQTLRGKGYALEWLLQQIWQRNELYDAIVILDADSVVSANFLRVMDARLARGERVIQAYYTVRQPEDAWSAGIRAVALIVLHYLRPLGRMVLGGSTGLKGNGMVFAAEIVRRHRWTASLTEDIEYHMALILAGERAMFAPDAVVWAEMPDSLRAAQSQNERWERGRMEMVRHYVPILLREGIRRRSFLLIDAAIEQLIPPFSVVTGASILIALAAVALRDPAALVLAGFILGGQIVYILSGLILVRAPWPIYRSLLFTPFFLVWKLWLYARLALGIKPRDWIRTARNRS</sequence>
<evidence type="ECO:0000313" key="2">
    <source>
        <dbReference type="EMBL" id="OAN46057.1"/>
    </source>
</evidence>
<dbReference type="Proteomes" id="UP000078287">
    <property type="component" value="Unassembled WGS sequence"/>
</dbReference>